<evidence type="ECO:0000313" key="3">
    <source>
        <dbReference type="Proteomes" id="UP000245609"/>
    </source>
</evidence>
<gene>
    <name evidence="2" type="ORF">BB560_004919</name>
</gene>
<reference evidence="2 3" key="1">
    <citation type="journal article" date="2018" name="MBio">
        <title>Comparative Genomics Reveals the Core Gene Toolbox for the Fungus-Insect Symbiosis.</title>
        <authorList>
            <person name="Wang Y."/>
            <person name="Stata M."/>
            <person name="Wang W."/>
            <person name="Stajich J.E."/>
            <person name="White M.M."/>
            <person name="Moncalvo J.M."/>
        </authorList>
    </citation>
    <scope>NUCLEOTIDE SEQUENCE [LARGE SCALE GENOMIC DNA]</scope>
    <source>
        <strain evidence="2 3">SC-DP-2</strain>
    </source>
</reference>
<dbReference type="AlphaFoldDB" id="A0A2T9Z830"/>
<dbReference type="EMBL" id="MBFS01001725">
    <property type="protein sequence ID" value="PVV00687.1"/>
    <property type="molecule type" value="Genomic_DNA"/>
</dbReference>
<protein>
    <submittedName>
        <fullName evidence="2">Uncharacterized protein</fullName>
    </submittedName>
</protein>
<feature type="signal peptide" evidence="1">
    <location>
        <begin position="1"/>
        <end position="30"/>
    </location>
</feature>
<organism evidence="2 3">
    <name type="scientific">Smittium megazygosporum</name>
    <dbReference type="NCBI Taxonomy" id="133381"/>
    <lineage>
        <taxon>Eukaryota</taxon>
        <taxon>Fungi</taxon>
        <taxon>Fungi incertae sedis</taxon>
        <taxon>Zoopagomycota</taxon>
        <taxon>Kickxellomycotina</taxon>
        <taxon>Harpellomycetes</taxon>
        <taxon>Harpellales</taxon>
        <taxon>Legeriomycetaceae</taxon>
        <taxon>Smittium</taxon>
    </lineage>
</organism>
<keyword evidence="1" id="KW-0732">Signal</keyword>
<feature type="chain" id="PRO_5015707157" evidence="1">
    <location>
        <begin position="31"/>
        <end position="94"/>
    </location>
</feature>
<accession>A0A2T9Z830</accession>
<name>A0A2T9Z830_9FUNG</name>
<evidence type="ECO:0000256" key="1">
    <source>
        <dbReference type="SAM" id="SignalP"/>
    </source>
</evidence>
<sequence>MKNLARKGGRGFDSWLLSTLFFAASGIGVAIKEDSKVGLEEGTMSKHLWACIKIELNRYKIELSGKDELWKLVQDICNSLDSKKAIEFIHSKSD</sequence>
<proteinExistence type="predicted"/>
<feature type="non-terminal residue" evidence="2">
    <location>
        <position position="94"/>
    </location>
</feature>
<evidence type="ECO:0000313" key="2">
    <source>
        <dbReference type="EMBL" id="PVV00687.1"/>
    </source>
</evidence>
<dbReference type="Proteomes" id="UP000245609">
    <property type="component" value="Unassembled WGS sequence"/>
</dbReference>
<keyword evidence="3" id="KW-1185">Reference proteome</keyword>
<comment type="caution">
    <text evidence="2">The sequence shown here is derived from an EMBL/GenBank/DDBJ whole genome shotgun (WGS) entry which is preliminary data.</text>
</comment>